<dbReference type="HOGENOM" id="CLU_880439_0_0_1"/>
<dbReference type="STRING" id="1036808.A0A0C3AP85"/>
<dbReference type="EMBL" id="KN822015">
    <property type="protein sequence ID" value="KIM66772.1"/>
    <property type="molecule type" value="Genomic_DNA"/>
</dbReference>
<dbReference type="InterPro" id="IPR032474">
    <property type="entry name" value="Argonaute_N"/>
</dbReference>
<evidence type="ECO:0000313" key="4">
    <source>
        <dbReference type="Proteomes" id="UP000053989"/>
    </source>
</evidence>
<protein>
    <recommendedName>
        <fullName evidence="2">Protein argonaute N-terminal domain-containing protein</fullName>
    </recommendedName>
</protein>
<keyword evidence="4" id="KW-1185">Reference proteome</keyword>
<evidence type="ECO:0000256" key="1">
    <source>
        <dbReference type="SAM" id="MobiDB-lite"/>
    </source>
</evidence>
<evidence type="ECO:0000313" key="3">
    <source>
        <dbReference type="EMBL" id="KIM66772.1"/>
    </source>
</evidence>
<accession>A0A0C3AP85</accession>
<feature type="domain" description="Protein argonaute N-terminal" evidence="2">
    <location>
        <begin position="107"/>
        <end position="222"/>
    </location>
</feature>
<sequence length="316" mass="34746">MSNRGGFRGGRGLGGSRGGPPGGGFNRGGPPGGGFNRGGPRGGDGNRGSFRGGVPTGAAASGDGRIFGSPAPVDQRLQTSDELVRVLKKLPYKPERPHRPGFGTLGTPITLRANFFPVKFSKQILYDYAVEITPQKLVNRRRNRLFALLEDSNHPQWCDFARFIVHDKNARLVSAKKLPESLEVPVVFVEEDETEPHAHRDTYTFTFELKHELDTGELVKWVIRLVCLLCITFMTSDSSMVKRHTGSTTSHWCSAHTIWFCRLTPRTAGFVLVAVERVVAEAAISSLPKRERISPFLSEWKPGKAFSCQLVPSTSS</sequence>
<dbReference type="Pfam" id="PF16486">
    <property type="entry name" value="ArgoN"/>
    <property type="match status" value="1"/>
</dbReference>
<reference evidence="4" key="2">
    <citation type="submission" date="2015-01" db="EMBL/GenBank/DDBJ databases">
        <title>Evolutionary Origins and Diversification of the Mycorrhizal Mutualists.</title>
        <authorList>
            <consortium name="DOE Joint Genome Institute"/>
            <consortium name="Mycorrhizal Genomics Consortium"/>
            <person name="Kohler A."/>
            <person name="Kuo A."/>
            <person name="Nagy L.G."/>
            <person name="Floudas D."/>
            <person name="Copeland A."/>
            <person name="Barry K.W."/>
            <person name="Cichocki N."/>
            <person name="Veneault-Fourrey C."/>
            <person name="LaButti K."/>
            <person name="Lindquist E.A."/>
            <person name="Lipzen A."/>
            <person name="Lundell T."/>
            <person name="Morin E."/>
            <person name="Murat C."/>
            <person name="Riley R."/>
            <person name="Ohm R."/>
            <person name="Sun H."/>
            <person name="Tunlid A."/>
            <person name="Henrissat B."/>
            <person name="Grigoriev I.V."/>
            <person name="Hibbett D.S."/>
            <person name="Martin F."/>
        </authorList>
    </citation>
    <scope>NUCLEOTIDE SEQUENCE [LARGE SCALE GENOMIC DNA]</scope>
    <source>
        <strain evidence="4">Foug A</strain>
    </source>
</reference>
<feature type="compositionally biased region" description="Gly residues" evidence="1">
    <location>
        <begin position="1"/>
        <end position="55"/>
    </location>
</feature>
<gene>
    <name evidence="3" type="ORF">SCLCIDRAFT_253349</name>
</gene>
<dbReference type="Proteomes" id="UP000053989">
    <property type="component" value="Unassembled WGS sequence"/>
</dbReference>
<dbReference type="OrthoDB" id="10252740at2759"/>
<dbReference type="AlphaFoldDB" id="A0A0C3AP85"/>
<name>A0A0C3AP85_9AGAM</name>
<feature type="region of interest" description="Disordered" evidence="1">
    <location>
        <begin position="1"/>
        <end position="74"/>
    </location>
</feature>
<organism evidence="3 4">
    <name type="scientific">Scleroderma citrinum Foug A</name>
    <dbReference type="NCBI Taxonomy" id="1036808"/>
    <lineage>
        <taxon>Eukaryota</taxon>
        <taxon>Fungi</taxon>
        <taxon>Dikarya</taxon>
        <taxon>Basidiomycota</taxon>
        <taxon>Agaricomycotina</taxon>
        <taxon>Agaricomycetes</taxon>
        <taxon>Agaricomycetidae</taxon>
        <taxon>Boletales</taxon>
        <taxon>Sclerodermatineae</taxon>
        <taxon>Sclerodermataceae</taxon>
        <taxon>Scleroderma</taxon>
    </lineage>
</organism>
<evidence type="ECO:0000259" key="2">
    <source>
        <dbReference type="Pfam" id="PF16486"/>
    </source>
</evidence>
<proteinExistence type="predicted"/>
<reference evidence="3 4" key="1">
    <citation type="submission" date="2014-04" db="EMBL/GenBank/DDBJ databases">
        <authorList>
            <consortium name="DOE Joint Genome Institute"/>
            <person name="Kuo A."/>
            <person name="Kohler A."/>
            <person name="Nagy L.G."/>
            <person name="Floudas D."/>
            <person name="Copeland A."/>
            <person name="Barry K.W."/>
            <person name="Cichocki N."/>
            <person name="Veneault-Fourrey C."/>
            <person name="LaButti K."/>
            <person name="Lindquist E.A."/>
            <person name="Lipzen A."/>
            <person name="Lundell T."/>
            <person name="Morin E."/>
            <person name="Murat C."/>
            <person name="Sun H."/>
            <person name="Tunlid A."/>
            <person name="Henrissat B."/>
            <person name="Grigoriev I.V."/>
            <person name="Hibbett D.S."/>
            <person name="Martin F."/>
            <person name="Nordberg H.P."/>
            <person name="Cantor M.N."/>
            <person name="Hua S.X."/>
        </authorList>
    </citation>
    <scope>NUCLEOTIDE SEQUENCE [LARGE SCALE GENOMIC DNA]</scope>
    <source>
        <strain evidence="3 4">Foug A</strain>
    </source>
</reference>
<dbReference type="InParanoid" id="A0A0C3AP85"/>